<evidence type="ECO:0000313" key="2">
    <source>
        <dbReference type="Proteomes" id="UP000092600"/>
    </source>
</evidence>
<evidence type="ECO:0000313" key="1">
    <source>
        <dbReference type="EMBL" id="OAY79666.1"/>
    </source>
</evidence>
<sequence>MVRNNQPYKCALLKPAKSREAKADTDELTTGRPNYTSCRRVETQKILQMAPFMEPYN</sequence>
<proteinExistence type="predicted"/>
<name>A0A199VRW7_ANACO</name>
<dbReference type="EMBL" id="LSRQ01001032">
    <property type="protein sequence ID" value="OAY79666.1"/>
    <property type="molecule type" value="Genomic_DNA"/>
</dbReference>
<dbReference type="AlphaFoldDB" id="A0A199VRW7"/>
<comment type="caution">
    <text evidence="1">The sequence shown here is derived from an EMBL/GenBank/DDBJ whole genome shotgun (WGS) entry which is preliminary data.</text>
</comment>
<feature type="non-terminal residue" evidence="1">
    <location>
        <position position="57"/>
    </location>
</feature>
<dbReference type="Proteomes" id="UP000092600">
    <property type="component" value="Unassembled WGS sequence"/>
</dbReference>
<accession>A0A199VRW7</accession>
<gene>
    <name evidence="1" type="ORF">ACMD2_10808</name>
</gene>
<protein>
    <submittedName>
        <fullName evidence="1">Uncharacterized protein</fullName>
    </submittedName>
</protein>
<reference evidence="1 2" key="1">
    <citation type="journal article" date="2016" name="DNA Res.">
        <title>The draft genome of MD-2 pineapple using hybrid error correction of long reads.</title>
        <authorList>
            <person name="Redwan R.M."/>
            <person name="Saidin A."/>
            <person name="Kumar S.V."/>
        </authorList>
    </citation>
    <scope>NUCLEOTIDE SEQUENCE [LARGE SCALE GENOMIC DNA]</scope>
    <source>
        <strain evidence="2">cv. MD2</strain>
        <tissue evidence="1">Leaf</tissue>
    </source>
</reference>
<organism evidence="1 2">
    <name type="scientific">Ananas comosus</name>
    <name type="common">Pineapple</name>
    <name type="synonym">Ananas ananas</name>
    <dbReference type="NCBI Taxonomy" id="4615"/>
    <lineage>
        <taxon>Eukaryota</taxon>
        <taxon>Viridiplantae</taxon>
        <taxon>Streptophyta</taxon>
        <taxon>Embryophyta</taxon>
        <taxon>Tracheophyta</taxon>
        <taxon>Spermatophyta</taxon>
        <taxon>Magnoliopsida</taxon>
        <taxon>Liliopsida</taxon>
        <taxon>Poales</taxon>
        <taxon>Bromeliaceae</taxon>
        <taxon>Bromelioideae</taxon>
        <taxon>Ananas</taxon>
    </lineage>
</organism>